<dbReference type="InterPro" id="IPR011004">
    <property type="entry name" value="Trimer_LpxA-like_sf"/>
</dbReference>
<dbReference type="CDD" id="cd11558">
    <property type="entry name" value="W2_eIF2B_epsilon"/>
    <property type="match status" value="1"/>
</dbReference>
<evidence type="ECO:0000259" key="10">
    <source>
        <dbReference type="PROSITE" id="PS51363"/>
    </source>
</evidence>
<dbReference type="GO" id="GO:0005851">
    <property type="term" value="C:eukaryotic translation initiation factor 2B complex"/>
    <property type="evidence" value="ECO:0007669"/>
    <property type="project" value="TreeGrafter"/>
</dbReference>
<evidence type="ECO:0000256" key="4">
    <source>
        <dbReference type="ARBA" id="ARBA00022540"/>
    </source>
</evidence>
<comment type="subcellular location">
    <subcellularLocation>
        <location evidence="1">Cytoplasm</location>
        <location evidence="1">Cytosol</location>
    </subcellularLocation>
</comment>
<dbReference type="SUPFAM" id="SSF53448">
    <property type="entry name" value="Nucleotide-diphospho-sugar transferases"/>
    <property type="match status" value="1"/>
</dbReference>
<dbReference type="AlphaFoldDB" id="A0A9D4KNB9"/>
<dbReference type="Proteomes" id="UP000828390">
    <property type="component" value="Unassembled WGS sequence"/>
</dbReference>
<organism evidence="11 12">
    <name type="scientific">Dreissena polymorpha</name>
    <name type="common">Zebra mussel</name>
    <name type="synonym">Mytilus polymorpha</name>
    <dbReference type="NCBI Taxonomy" id="45954"/>
    <lineage>
        <taxon>Eukaryota</taxon>
        <taxon>Metazoa</taxon>
        <taxon>Spiralia</taxon>
        <taxon>Lophotrochozoa</taxon>
        <taxon>Mollusca</taxon>
        <taxon>Bivalvia</taxon>
        <taxon>Autobranchia</taxon>
        <taxon>Heteroconchia</taxon>
        <taxon>Euheterodonta</taxon>
        <taxon>Imparidentia</taxon>
        <taxon>Neoheterodontei</taxon>
        <taxon>Myida</taxon>
        <taxon>Dreissenoidea</taxon>
        <taxon>Dreissenidae</taxon>
        <taxon>Dreissena</taxon>
    </lineage>
</organism>
<keyword evidence="4" id="KW-0396">Initiation factor</keyword>
<dbReference type="GO" id="GO:0003743">
    <property type="term" value="F:translation initiation factor activity"/>
    <property type="evidence" value="ECO:0007669"/>
    <property type="project" value="UniProtKB-KW"/>
</dbReference>
<dbReference type="InterPro" id="IPR016024">
    <property type="entry name" value="ARM-type_fold"/>
</dbReference>
<evidence type="ECO:0000256" key="8">
    <source>
        <dbReference type="ARBA" id="ARBA00046432"/>
    </source>
</evidence>
<keyword evidence="12" id="KW-1185">Reference proteome</keyword>
<dbReference type="PROSITE" id="PS51363">
    <property type="entry name" value="W2"/>
    <property type="match status" value="1"/>
</dbReference>
<dbReference type="InterPro" id="IPR044123">
    <property type="entry name" value="W2_eIF2B_epsilon"/>
</dbReference>
<comment type="subunit">
    <text evidence="8">Component of the translation initiation factor 2B (eIF2B) complex which is a heterodecamer of two sets of five different subunits: alpha, beta, gamma, delta and epsilon. Subunits alpha, beta and delta comprise a regulatory subcomplex and subunits epsilon and gamma comprise a catalytic subcomplex. Within the complex, the hexameric regulatory complex resides at the center, with the two heterodimeric catalytic subcomplexes bound on opposite sides.</text>
</comment>
<evidence type="ECO:0000313" key="11">
    <source>
        <dbReference type="EMBL" id="KAH3843097.1"/>
    </source>
</evidence>
<dbReference type="Gene3D" id="3.90.550.10">
    <property type="entry name" value="Spore Coat Polysaccharide Biosynthesis Protein SpsA, Chain A"/>
    <property type="match status" value="1"/>
</dbReference>
<evidence type="ECO:0000256" key="3">
    <source>
        <dbReference type="ARBA" id="ARBA00022490"/>
    </source>
</evidence>
<gene>
    <name evidence="11" type="ORF">DPMN_116604</name>
</gene>
<feature type="region of interest" description="Disordered" evidence="9">
    <location>
        <begin position="480"/>
        <end position="506"/>
    </location>
</feature>
<sequence>MAPKGKSGGANSDLKQEDILQAVVFADSFVSTFAPVSDDIPRALFPVANSALLDYALEFLCSGGVQEIFVVCCHLAGQVREHLKNSRWNDKSSPCNVVPVVTEGCLSMGDALRDIDAKSLIRSDFVLIYGDVVSNIKLQPIIDEHKNRREKDKSAIMTMVFREVPPGHATRCPQDDIVLAVDNETQNVIHYQRIADSDTKHLQFPVEVIMEHKDVQIRYDLLDANISICSPQVPQLFTDNFDYETRDSFVKGILINEEIMGNTIKMCVVKDAYAARVSSLQMYDAVSQDILNRWTYPFVPDGCHRHNKDNFSYGRHNIYLSKNVTLARDCMLVENVMLGRESAVGSKTTISHSVIGKNCKIGNNVVIKGSYLWNDVTVEDNCVIETSLLCNNVTVYSGVKLSPGCVLSSKVCVGPSIELKSGTVVVHSQEDDFGEGTMDATDGGCDAMFGSKGKAFLYKDTSGDDSDVEEVTRQVWGITIETESSSDEDSECSEGSESPPDSLQPDVPVYYTEMLDTVQRSKDENISCENLILEINSLKHAYNISIKELTGLVVKVLLDQPFSENPSLSGAQALKVLTDSLKRHLMVLKNYIKNEESQRQCLEAIEARLQSHDFASASSAHLQLVTKVIHFLYEADVLLEQTILKWYRQVPSNRNRGNNSDDEDLEDRDNKHAEVRKQVAPLIKWLEEADEESSEED</sequence>
<dbReference type="Pfam" id="PF02020">
    <property type="entry name" value="W2"/>
    <property type="match status" value="1"/>
</dbReference>
<keyword evidence="3" id="KW-0963">Cytoplasm</keyword>
<dbReference type="InterPro" id="IPR051956">
    <property type="entry name" value="eIF2B_epsilon"/>
</dbReference>
<name>A0A9D4KNB9_DREPO</name>
<dbReference type="GO" id="GO:0005085">
    <property type="term" value="F:guanyl-nucleotide exchange factor activity"/>
    <property type="evidence" value="ECO:0007669"/>
    <property type="project" value="InterPro"/>
</dbReference>
<dbReference type="InterPro" id="IPR003307">
    <property type="entry name" value="W2_domain"/>
</dbReference>
<evidence type="ECO:0000256" key="9">
    <source>
        <dbReference type="SAM" id="MobiDB-lite"/>
    </source>
</evidence>
<keyword evidence="5" id="KW-0648">Protein biosynthesis</keyword>
<dbReference type="InterPro" id="IPR005835">
    <property type="entry name" value="NTP_transferase_dom"/>
</dbReference>
<reference evidence="11" key="2">
    <citation type="submission" date="2020-11" db="EMBL/GenBank/DDBJ databases">
        <authorList>
            <person name="McCartney M.A."/>
            <person name="Auch B."/>
            <person name="Kono T."/>
            <person name="Mallez S."/>
            <person name="Becker A."/>
            <person name="Gohl D.M."/>
            <person name="Silverstein K.A.T."/>
            <person name="Koren S."/>
            <person name="Bechman K.B."/>
            <person name="Herman A."/>
            <person name="Abrahante J.E."/>
            <person name="Garbe J."/>
        </authorList>
    </citation>
    <scope>NUCLEOTIDE SEQUENCE</scope>
    <source>
        <strain evidence="11">Duluth1</strain>
        <tissue evidence="11">Whole animal</tissue>
    </source>
</reference>
<dbReference type="PANTHER" id="PTHR45887">
    <property type="entry name" value="TRANSLATION INITIATION FACTOR EIF-2B SUBUNIT EPSILON"/>
    <property type="match status" value="1"/>
</dbReference>
<reference evidence="11" key="1">
    <citation type="journal article" date="2019" name="bioRxiv">
        <title>The Genome of the Zebra Mussel, Dreissena polymorpha: A Resource for Invasive Species Research.</title>
        <authorList>
            <person name="McCartney M.A."/>
            <person name="Auch B."/>
            <person name="Kono T."/>
            <person name="Mallez S."/>
            <person name="Zhang Y."/>
            <person name="Obille A."/>
            <person name="Becker A."/>
            <person name="Abrahante J.E."/>
            <person name="Garbe J."/>
            <person name="Badalamenti J.P."/>
            <person name="Herman A."/>
            <person name="Mangelson H."/>
            <person name="Liachko I."/>
            <person name="Sullivan S."/>
            <person name="Sone E.D."/>
            <person name="Koren S."/>
            <person name="Silverstein K.A.T."/>
            <person name="Beckman K.B."/>
            <person name="Gohl D.M."/>
        </authorList>
    </citation>
    <scope>NUCLEOTIDE SEQUENCE</scope>
    <source>
        <strain evidence="11">Duluth1</strain>
        <tissue evidence="11">Whole animal</tissue>
    </source>
</reference>
<dbReference type="FunFam" id="3.90.550.10:FF:000066">
    <property type="entry name" value="Translation initiation factor eIF-2B subunit epsilon"/>
    <property type="match status" value="1"/>
</dbReference>
<dbReference type="Gene3D" id="1.25.40.180">
    <property type="match status" value="1"/>
</dbReference>
<dbReference type="InterPro" id="IPR029044">
    <property type="entry name" value="Nucleotide-diphossugar_trans"/>
</dbReference>
<dbReference type="GO" id="GO:0031369">
    <property type="term" value="F:translation initiation factor binding"/>
    <property type="evidence" value="ECO:0007669"/>
    <property type="project" value="InterPro"/>
</dbReference>
<dbReference type="SUPFAM" id="SSF48371">
    <property type="entry name" value="ARM repeat"/>
    <property type="match status" value="1"/>
</dbReference>
<protein>
    <recommendedName>
        <fullName evidence="6">Translation initiation factor eIF2B subunit epsilon</fullName>
    </recommendedName>
    <alternativeName>
        <fullName evidence="7">eIF2B GDP-GTP exchange factor subunit epsilon</fullName>
    </alternativeName>
</protein>
<comment type="similarity">
    <text evidence="2">Belongs to the eIF-2B gamma/epsilon subunits family.</text>
</comment>
<dbReference type="GO" id="GO:0005829">
    <property type="term" value="C:cytosol"/>
    <property type="evidence" value="ECO:0007669"/>
    <property type="project" value="UniProtKB-SubCell"/>
</dbReference>
<evidence type="ECO:0000256" key="6">
    <source>
        <dbReference type="ARBA" id="ARBA00044144"/>
    </source>
</evidence>
<dbReference type="Pfam" id="PF00483">
    <property type="entry name" value="NTP_transferase"/>
    <property type="match status" value="1"/>
</dbReference>
<evidence type="ECO:0000256" key="7">
    <source>
        <dbReference type="ARBA" id="ARBA00044345"/>
    </source>
</evidence>
<dbReference type="SUPFAM" id="SSF51161">
    <property type="entry name" value="Trimeric LpxA-like enzymes"/>
    <property type="match status" value="1"/>
</dbReference>
<feature type="compositionally biased region" description="Acidic residues" evidence="9">
    <location>
        <begin position="484"/>
        <end position="494"/>
    </location>
</feature>
<dbReference type="Pfam" id="PF25084">
    <property type="entry name" value="LbH_EIF2B"/>
    <property type="match status" value="1"/>
</dbReference>
<evidence type="ECO:0000313" key="12">
    <source>
        <dbReference type="Proteomes" id="UP000828390"/>
    </source>
</evidence>
<proteinExistence type="inferred from homology"/>
<dbReference type="SMART" id="SM00515">
    <property type="entry name" value="eIF5C"/>
    <property type="match status" value="1"/>
</dbReference>
<evidence type="ECO:0000256" key="5">
    <source>
        <dbReference type="ARBA" id="ARBA00022917"/>
    </source>
</evidence>
<dbReference type="InterPro" id="IPR035543">
    <property type="entry name" value="eIF-2B_epsilon_N"/>
</dbReference>
<comment type="caution">
    <text evidence="11">The sequence shown here is derived from an EMBL/GenBank/DDBJ whole genome shotgun (WGS) entry which is preliminary data.</text>
</comment>
<feature type="region of interest" description="Disordered" evidence="9">
    <location>
        <begin position="651"/>
        <end position="675"/>
    </location>
</feature>
<dbReference type="EMBL" id="JAIWYP010000004">
    <property type="protein sequence ID" value="KAH3843097.1"/>
    <property type="molecule type" value="Genomic_DNA"/>
</dbReference>
<evidence type="ECO:0000256" key="1">
    <source>
        <dbReference type="ARBA" id="ARBA00004514"/>
    </source>
</evidence>
<feature type="domain" description="W2" evidence="10">
    <location>
        <begin position="500"/>
        <end position="696"/>
    </location>
</feature>
<dbReference type="FunFam" id="1.25.40.180:FF:000022">
    <property type="entry name" value="Translation initiation factor eIF-2B epsilon subunit"/>
    <property type="match status" value="1"/>
</dbReference>
<dbReference type="PANTHER" id="PTHR45887:SF1">
    <property type="entry name" value="TRANSLATION INITIATION FACTOR EIF-2B SUBUNIT EPSILON"/>
    <property type="match status" value="1"/>
</dbReference>
<dbReference type="InterPro" id="IPR056764">
    <property type="entry name" value="LbH_EIF2B3/5"/>
</dbReference>
<accession>A0A9D4KNB9</accession>
<dbReference type="CDD" id="cd04197">
    <property type="entry name" value="eIF-2B_epsilon_N"/>
    <property type="match status" value="1"/>
</dbReference>
<dbReference type="Gene3D" id="2.160.10.10">
    <property type="entry name" value="Hexapeptide repeat proteins"/>
    <property type="match status" value="1"/>
</dbReference>
<evidence type="ECO:0000256" key="2">
    <source>
        <dbReference type="ARBA" id="ARBA00007878"/>
    </source>
</evidence>